<dbReference type="OrthoDB" id="6499973at2759"/>
<dbReference type="GO" id="GO:0022857">
    <property type="term" value="F:transmembrane transporter activity"/>
    <property type="evidence" value="ECO:0007669"/>
    <property type="project" value="InterPro"/>
</dbReference>
<evidence type="ECO:0000256" key="3">
    <source>
        <dbReference type="ARBA" id="ARBA00023180"/>
    </source>
</evidence>
<feature type="transmembrane region" description="Helical" evidence="4">
    <location>
        <begin position="145"/>
        <end position="162"/>
    </location>
</feature>
<dbReference type="EMBL" id="JAGPXF010000001">
    <property type="protein sequence ID" value="KAH7262427.1"/>
    <property type="molecule type" value="Genomic_DNA"/>
</dbReference>
<feature type="transmembrane region" description="Helical" evidence="4">
    <location>
        <begin position="442"/>
        <end position="465"/>
    </location>
</feature>
<gene>
    <name evidence="6" type="ORF">BKA59DRAFT_463675</name>
</gene>
<feature type="transmembrane region" description="Helical" evidence="4">
    <location>
        <begin position="203"/>
        <end position="222"/>
    </location>
</feature>
<feature type="transmembrane region" description="Helical" evidence="4">
    <location>
        <begin position="378"/>
        <end position="400"/>
    </location>
</feature>
<feature type="transmembrane region" description="Helical" evidence="4">
    <location>
        <begin position="73"/>
        <end position="96"/>
    </location>
</feature>
<dbReference type="AlphaFoldDB" id="A0A8K0S9Q1"/>
<comment type="caution">
    <text evidence="6">The sequence shown here is derived from an EMBL/GenBank/DDBJ whole genome shotgun (WGS) entry which is preliminary data.</text>
</comment>
<evidence type="ECO:0000259" key="5">
    <source>
        <dbReference type="PROSITE" id="PS50850"/>
    </source>
</evidence>
<keyword evidence="7" id="KW-1185">Reference proteome</keyword>
<accession>A0A8K0S9Q1</accession>
<dbReference type="InterPro" id="IPR020846">
    <property type="entry name" value="MFS_dom"/>
</dbReference>
<evidence type="ECO:0000313" key="6">
    <source>
        <dbReference type="EMBL" id="KAH7262427.1"/>
    </source>
</evidence>
<dbReference type="GO" id="GO:0016020">
    <property type="term" value="C:membrane"/>
    <property type="evidence" value="ECO:0007669"/>
    <property type="project" value="UniProtKB-SubCell"/>
</dbReference>
<dbReference type="InterPro" id="IPR050327">
    <property type="entry name" value="Proton-linked_MCT"/>
</dbReference>
<proteinExistence type="inferred from homology"/>
<feature type="transmembrane region" description="Helical" evidence="4">
    <location>
        <begin position="285"/>
        <end position="310"/>
    </location>
</feature>
<keyword evidence="4" id="KW-0472">Membrane</keyword>
<sequence length="476" mass="51066">MQSRLYISFNKKTVVMISSTPRGENVQRNSFQDNANWAAFGLDPIAAAMSNVNPDAEAQPEAEPPAEDIENSFSAWLCVLGAFLCLVPTFGFMNSLGTVQTHLSMNQLHDYSEGEVGWISGLFLFLSLIFNVQVGPMVDVHGPNIIGPVGAVLYVAMFLLMAECRNYWHFMLCLGVFGSIGAAMTMVVAIAIVAKLFVRKRGLAMGITLAGSSIGAVIFPIILRSTYPQLGWQWSMRIMAFISAGLLLPAMACFIPFNKMYKKSSGGQASPKSSTLNFTAFKSPAFCFVTAGIFMFEFVIFSISGLLPSISTRVGFTPENGYTLLAIVGAGSTFGRVIPGFIGDKYGHFNILLVSAVFTIIFMGALLVPFGTKSATALYAWSAIWGFGSGSFLSITPVCMGKTCEAKDYGRYYGMMNFVTAFALLVALPSSGAMLENMGPQALAGLFTALTAVGGACNFAARALLVGEWLSPKTII</sequence>
<dbReference type="SUPFAM" id="SSF103473">
    <property type="entry name" value="MFS general substrate transporter"/>
    <property type="match status" value="1"/>
</dbReference>
<dbReference type="Pfam" id="PF07690">
    <property type="entry name" value="MFS_1"/>
    <property type="match status" value="1"/>
</dbReference>
<feature type="transmembrane region" description="Helical" evidence="4">
    <location>
        <begin position="168"/>
        <end position="194"/>
    </location>
</feature>
<feature type="transmembrane region" description="Helical" evidence="4">
    <location>
        <begin position="412"/>
        <end position="430"/>
    </location>
</feature>
<protein>
    <submittedName>
        <fullName evidence="6">Major facilitator superfamily domain-containing protein</fullName>
    </submittedName>
</protein>
<comment type="similarity">
    <text evidence="2">Belongs to the major facilitator superfamily. Monocarboxylate porter (TC 2.A.1.13) family.</text>
</comment>
<evidence type="ECO:0000256" key="4">
    <source>
        <dbReference type="SAM" id="Phobius"/>
    </source>
</evidence>
<keyword evidence="4" id="KW-1133">Transmembrane helix</keyword>
<name>A0A8K0S9Q1_9HYPO</name>
<feature type="domain" description="Major facilitator superfamily (MFS) profile" evidence="5">
    <location>
        <begin position="74"/>
        <end position="476"/>
    </location>
</feature>
<evidence type="ECO:0000313" key="7">
    <source>
        <dbReference type="Proteomes" id="UP000813427"/>
    </source>
</evidence>
<dbReference type="PANTHER" id="PTHR11360:SF230">
    <property type="entry name" value="MONOCARBOXYLATE TRANSPORTER, PUTATIVE (AFU_ORTHOLOGUE AFUA_2G12790)-RELATED"/>
    <property type="match status" value="1"/>
</dbReference>
<dbReference type="PANTHER" id="PTHR11360">
    <property type="entry name" value="MONOCARBOXYLATE TRANSPORTER"/>
    <property type="match status" value="1"/>
</dbReference>
<feature type="transmembrane region" description="Helical" evidence="4">
    <location>
        <begin position="116"/>
        <end position="133"/>
    </location>
</feature>
<keyword evidence="4" id="KW-0812">Transmembrane</keyword>
<dbReference type="Proteomes" id="UP000813427">
    <property type="component" value="Unassembled WGS sequence"/>
</dbReference>
<dbReference type="InterPro" id="IPR036259">
    <property type="entry name" value="MFS_trans_sf"/>
</dbReference>
<reference evidence="6" key="1">
    <citation type="journal article" date="2021" name="Nat. Commun.">
        <title>Genetic determinants of endophytism in the Arabidopsis root mycobiome.</title>
        <authorList>
            <person name="Mesny F."/>
            <person name="Miyauchi S."/>
            <person name="Thiergart T."/>
            <person name="Pickel B."/>
            <person name="Atanasova L."/>
            <person name="Karlsson M."/>
            <person name="Huettel B."/>
            <person name="Barry K.W."/>
            <person name="Haridas S."/>
            <person name="Chen C."/>
            <person name="Bauer D."/>
            <person name="Andreopoulos W."/>
            <person name="Pangilinan J."/>
            <person name="LaButti K."/>
            <person name="Riley R."/>
            <person name="Lipzen A."/>
            <person name="Clum A."/>
            <person name="Drula E."/>
            <person name="Henrissat B."/>
            <person name="Kohler A."/>
            <person name="Grigoriev I.V."/>
            <person name="Martin F.M."/>
            <person name="Hacquard S."/>
        </authorList>
    </citation>
    <scope>NUCLEOTIDE SEQUENCE</scope>
    <source>
        <strain evidence="6">MPI-SDFR-AT-0068</strain>
    </source>
</reference>
<dbReference type="Gene3D" id="1.20.1250.20">
    <property type="entry name" value="MFS general substrate transporter like domains"/>
    <property type="match status" value="1"/>
</dbReference>
<organism evidence="6 7">
    <name type="scientific">Fusarium tricinctum</name>
    <dbReference type="NCBI Taxonomy" id="61284"/>
    <lineage>
        <taxon>Eukaryota</taxon>
        <taxon>Fungi</taxon>
        <taxon>Dikarya</taxon>
        <taxon>Ascomycota</taxon>
        <taxon>Pezizomycotina</taxon>
        <taxon>Sordariomycetes</taxon>
        <taxon>Hypocreomycetidae</taxon>
        <taxon>Hypocreales</taxon>
        <taxon>Nectriaceae</taxon>
        <taxon>Fusarium</taxon>
        <taxon>Fusarium tricinctum species complex</taxon>
    </lineage>
</organism>
<evidence type="ECO:0000256" key="2">
    <source>
        <dbReference type="ARBA" id="ARBA00006727"/>
    </source>
</evidence>
<dbReference type="PROSITE" id="PS50850">
    <property type="entry name" value="MFS"/>
    <property type="match status" value="1"/>
</dbReference>
<dbReference type="InterPro" id="IPR011701">
    <property type="entry name" value="MFS"/>
</dbReference>
<evidence type="ECO:0000256" key="1">
    <source>
        <dbReference type="ARBA" id="ARBA00004141"/>
    </source>
</evidence>
<feature type="transmembrane region" description="Helical" evidence="4">
    <location>
        <begin position="349"/>
        <end position="372"/>
    </location>
</feature>
<keyword evidence="3" id="KW-0325">Glycoprotein</keyword>
<feature type="transmembrane region" description="Helical" evidence="4">
    <location>
        <begin position="322"/>
        <end position="342"/>
    </location>
</feature>
<comment type="subcellular location">
    <subcellularLocation>
        <location evidence="1">Membrane</location>
        <topology evidence="1">Multi-pass membrane protein</topology>
    </subcellularLocation>
</comment>
<feature type="transmembrane region" description="Helical" evidence="4">
    <location>
        <begin position="234"/>
        <end position="255"/>
    </location>
</feature>